<reference evidence="2 3" key="1">
    <citation type="submission" date="2023-01" db="EMBL/GenBank/DDBJ databases">
        <title>Novel diversity within Roseofilum (Cyanobacteria; Desertifilaceae) from marine benthic mats with descriptions of four novel species.</title>
        <authorList>
            <person name="Wang Y."/>
            <person name="Berthold D.E."/>
            <person name="Hu J."/>
            <person name="Lefler F.W."/>
            <person name="Laughinghouse H.D. IV."/>
        </authorList>
    </citation>
    <scope>NUCLEOTIDE SEQUENCE [LARGE SCALE GENOMIC DNA]</scope>
    <source>
        <strain evidence="2 3">BLCC-M143</strain>
    </source>
</reference>
<keyword evidence="1" id="KW-1133">Transmembrane helix</keyword>
<evidence type="ECO:0000256" key="1">
    <source>
        <dbReference type="SAM" id="Phobius"/>
    </source>
</evidence>
<keyword evidence="1" id="KW-0812">Transmembrane</keyword>
<sequence length="251" mass="28457">MRWLDSLTFILSQSPMLPLMQPWIVFLRNRGWLVVCWLHVAVTIGLIGRLFAIPSVRDKPERDRPIIVISPSPELRQRTTEKLFAHANSMGAIAVGVAEGTRTVSGGYTSLYFGHSDPGNAKYNLGTFAYQHGAHSPEDADRRQLRRIHPWIVQLQQEAKLLGVPLETFELVAGIDLMNQSPAAGKDYIHHLKLCRDFSRDRANAILCARIRSFVNPQTGKLEADGLGSRRRVKQDQERRIRAIQQVLQYQ</sequence>
<feature type="transmembrane region" description="Helical" evidence="1">
    <location>
        <begin position="32"/>
        <end position="52"/>
    </location>
</feature>
<dbReference type="EMBL" id="JAQOSQ010000004">
    <property type="protein sequence ID" value="MDJ1182913.1"/>
    <property type="molecule type" value="Genomic_DNA"/>
</dbReference>
<organism evidence="2 3">
    <name type="scientific">Roseofilum casamattae BLCC-M143</name>
    <dbReference type="NCBI Taxonomy" id="3022442"/>
    <lineage>
        <taxon>Bacteria</taxon>
        <taxon>Bacillati</taxon>
        <taxon>Cyanobacteriota</taxon>
        <taxon>Cyanophyceae</taxon>
        <taxon>Desertifilales</taxon>
        <taxon>Desertifilaceae</taxon>
        <taxon>Roseofilum</taxon>
        <taxon>Roseofilum casamattae</taxon>
    </lineage>
</organism>
<keyword evidence="3" id="KW-1185">Reference proteome</keyword>
<evidence type="ECO:0000313" key="3">
    <source>
        <dbReference type="Proteomes" id="UP001232992"/>
    </source>
</evidence>
<evidence type="ECO:0008006" key="4">
    <source>
        <dbReference type="Google" id="ProtNLM"/>
    </source>
</evidence>
<proteinExistence type="predicted"/>
<gene>
    <name evidence="2" type="ORF">PMH09_06855</name>
</gene>
<evidence type="ECO:0000313" key="2">
    <source>
        <dbReference type="EMBL" id="MDJ1182913.1"/>
    </source>
</evidence>
<accession>A0ABT7BUQ0</accession>
<protein>
    <recommendedName>
        <fullName evidence="4">Lysozyme</fullName>
    </recommendedName>
</protein>
<name>A0ABT7BUQ0_9CYAN</name>
<dbReference type="RefSeq" id="WP_283757564.1">
    <property type="nucleotide sequence ID" value="NZ_JAQOSQ010000004.1"/>
</dbReference>
<comment type="caution">
    <text evidence="2">The sequence shown here is derived from an EMBL/GenBank/DDBJ whole genome shotgun (WGS) entry which is preliminary data.</text>
</comment>
<dbReference type="Proteomes" id="UP001232992">
    <property type="component" value="Unassembled WGS sequence"/>
</dbReference>
<keyword evidence="1" id="KW-0472">Membrane</keyword>